<evidence type="ECO:0000256" key="6">
    <source>
        <dbReference type="ARBA" id="ARBA00023237"/>
    </source>
</evidence>
<evidence type="ECO:0000259" key="8">
    <source>
        <dbReference type="Pfam" id="PF07715"/>
    </source>
</evidence>
<reference evidence="9 10" key="1">
    <citation type="submission" date="2018-12" db="EMBL/GenBank/DDBJ databases">
        <title>The Draft Genome Sequence of the Soil Bacterium Pedobacter tournemirensis R1.</title>
        <authorList>
            <person name="He J."/>
        </authorList>
    </citation>
    <scope>NUCLEOTIDE SEQUENCE [LARGE SCALE GENOMIC DNA]</scope>
    <source>
        <strain evidence="9 10">R1</strain>
    </source>
</reference>
<sequence>MNENLYKKKKRRLELLLLIAIMVCSVFTVNAEMNTQHGGLASQRLGDFIKSLEKQYQVSFVYDASQINKESIIEADKNASPLEKALKQLLSSGITYKIIDNKVILKKAELQTPQQAKDIVVRGTITIKTKTGTETTPGIYVLEKGTKNGTATGMNGEYSIRVKDGATLVFSMIGYKSQEVPVNGRTTINVTLQEDVSALEEVVVTGYQNINRRLFTGAAVGLKGADVKQEGVVDISRMLEGRAAGVSVQNVSGTFGTAPKIRVRGATSINGDNKPLWVIDGIVLEDIVNISNDQLSSGDPTTLIGSSVAGINSDDIETFQILKDASATAQYGARAMNGVIVITTKKGKLGTPVVSYTGNFSTQAKPSYNDYNLLNSYDQMSVYSELQRKGWLNLSDVSRKANGGVYTKMYDMINTYDEASGQFLLKNDQASREAFLTRYAQSNTNWFDILFRQSLMQEHSLSISSGTDKSLLYFSTSYLNDQGAAMGNSVNRYTGNLRATFNLSKKFTLDAITTGSIRQQKAPGTVTRTGNPVEGTYNRDFDINPFSYALNTSRTTTAYDENGNLEYFRMNFAPFNILHELDNNTLDLHMLDLKFQGTATYRFNEHVTNSILGAIRYVKTGREHKVTENANMALAYRAMDDATVRDKNRFLYSDPDDPNALPYSILPEGGFYNTTDDYLINYNLRNTFSWNSKFNDKHSLDVTAIQELKFADRQNKFNTGYGYQFDNGGTPYISPAAIKRAVEGGLDYYGMKMNYDRYLAFSGTALYSYNRKYILQLVGRYDGSNQMGSTSTARWFPTWNISGTWNVDEEQFMEKIPAISSLRLRGGYGLTGSMGPATNSALVLQNVNTTRPYLNEIEPAINIKYLQNSELTWEKQYDASMGLEVGLFKDRLNFVLEGYKRKGFDLIGSIRTSGVGGEYVKKANYADMKSHGIDVAITGIWSRNPKGISGSSTFTMGYNKNEITNLKYQPLVNDLIIPEGGPMEGHAVRGLYSVQYQGLDETGVPQFLNEKGELSENVYFQSNETAYLKYEGSVDPLYTGGLFNTISYKNFNLSALVTFQAGNKIRLYSSYSGEYSDMSALPKEFVERWVLPGDNGGPAIIDKYISDDLSDIAAYPYNAYNRSDERVADGGFVRLKQLTLGYTLPLAWSKSIGTRSLSLTLASNNVWLIYSDSKLKGQDPEFFSSGGVALPVPRQYTLSLKVGF</sequence>
<dbReference type="Pfam" id="PF13715">
    <property type="entry name" value="CarbopepD_reg_2"/>
    <property type="match status" value="1"/>
</dbReference>
<dbReference type="Pfam" id="PF07715">
    <property type="entry name" value="Plug"/>
    <property type="match status" value="1"/>
</dbReference>
<evidence type="ECO:0000313" key="10">
    <source>
        <dbReference type="Proteomes" id="UP000290848"/>
    </source>
</evidence>
<dbReference type="PROSITE" id="PS52016">
    <property type="entry name" value="TONB_DEPENDENT_REC_3"/>
    <property type="match status" value="1"/>
</dbReference>
<keyword evidence="3 7" id="KW-1134">Transmembrane beta strand</keyword>
<dbReference type="AlphaFoldDB" id="A0A4Q0M6T2"/>
<dbReference type="NCBIfam" id="TIGR04057">
    <property type="entry name" value="SusC_RagA_signa"/>
    <property type="match status" value="1"/>
</dbReference>
<proteinExistence type="inferred from homology"/>
<dbReference type="Gene3D" id="2.40.170.20">
    <property type="entry name" value="TonB-dependent receptor, beta-barrel domain"/>
    <property type="match status" value="1"/>
</dbReference>
<dbReference type="InterPro" id="IPR023996">
    <property type="entry name" value="TonB-dep_OMP_SusC/RagA"/>
</dbReference>
<dbReference type="EMBL" id="RXOC01000010">
    <property type="protein sequence ID" value="RXF68704.1"/>
    <property type="molecule type" value="Genomic_DNA"/>
</dbReference>
<evidence type="ECO:0000313" key="9">
    <source>
        <dbReference type="EMBL" id="RXF68704.1"/>
    </source>
</evidence>
<evidence type="ECO:0000256" key="3">
    <source>
        <dbReference type="ARBA" id="ARBA00022452"/>
    </source>
</evidence>
<dbReference type="InterPro" id="IPR008969">
    <property type="entry name" value="CarboxyPept-like_regulatory"/>
</dbReference>
<dbReference type="InterPro" id="IPR039426">
    <property type="entry name" value="TonB-dep_rcpt-like"/>
</dbReference>
<comment type="similarity">
    <text evidence="7">Belongs to the TonB-dependent receptor family.</text>
</comment>
<evidence type="ECO:0000256" key="7">
    <source>
        <dbReference type="PROSITE-ProRule" id="PRU01360"/>
    </source>
</evidence>
<dbReference type="Gene3D" id="3.55.50.30">
    <property type="match status" value="1"/>
</dbReference>
<dbReference type="RefSeq" id="WP_128770336.1">
    <property type="nucleotide sequence ID" value="NZ_RXOC01000010.1"/>
</dbReference>
<dbReference type="Gene3D" id="2.170.130.10">
    <property type="entry name" value="TonB-dependent receptor, plug domain"/>
    <property type="match status" value="1"/>
</dbReference>
<feature type="domain" description="TonB-dependent receptor plug" evidence="8">
    <location>
        <begin position="222"/>
        <end position="339"/>
    </location>
</feature>
<evidence type="ECO:0000256" key="2">
    <source>
        <dbReference type="ARBA" id="ARBA00022448"/>
    </source>
</evidence>
<comment type="caution">
    <text evidence="9">The sequence shown here is derived from an EMBL/GenBank/DDBJ whole genome shotgun (WGS) entry which is preliminary data.</text>
</comment>
<gene>
    <name evidence="9" type="ORF">EKH83_15370</name>
</gene>
<dbReference type="SUPFAM" id="SSF49464">
    <property type="entry name" value="Carboxypeptidase regulatory domain-like"/>
    <property type="match status" value="1"/>
</dbReference>
<dbReference type="GO" id="GO:0009279">
    <property type="term" value="C:cell outer membrane"/>
    <property type="evidence" value="ECO:0007669"/>
    <property type="project" value="UniProtKB-SubCell"/>
</dbReference>
<comment type="subcellular location">
    <subcellularLocation>
        <location evidence="1 7">Cell outer membrane</location>
        <topology evidence="1 7">Multi-pass membrane protein</topology>
    </subcellularLocation>
</comment>
<dbReference type="NCBIfam" id="TIGR04056">
    <property type="entry name" value="OMP_RagA_SusC"/>
    <property type="match status" value="1"/>
</dbReference>
<keyword evidence="6 7" id="KW-0998">Cell outer membrane</keyword>
<dbReference type="InterPro" id="IPR023997">
    <property type="entry name" value="TonB-dep_OMP_SusC/RagA_CS"/>
</dbReference>
<organism evidence="9 10">
    <name type="scientific">Arcticibacter tournemirensis</name>
    <dbReference type="NCBI Taxonomy" id="699437"/>
    <lineage>
        <taxon>Bacteria</taxon>
        <taxon>Pseudomonadati</taxon>
        <taxon>Bacteroidota</taxon>
        <taxon>Sphingobacteriia</taxon>
        <taxon>Sphingobacteriales</taxon>
        <taxon>Sphingobacteriaceae</taxon>
        <taxon>Arcticibacter</taxon>
    </lineage>
</organism>
<dbReference type="InterPro" id="IPR036942">
    <property type="entry name" value="Beta-barrel_TonB_sf"/>
</dbReference>
<dbReference type="SUPFAM" id="SSF56935">
    <property type="entry name" value="Porins"/>
    <property type="match status" value="1"/>
</dbReference>
<keyword evidence="5 7" id="KW-0472">Membrane</keyword>
<protein>
    <submittedName>
        <fullName evidence="9">SusC/RagA family TonB-linked outer membrane protein</fullName>
    </submittedName>
</protein>
<accession>A0A4Q0M6T2</accession>
<dbReference type="InterPro" id="IPR012910">
    <property type="entry name" value="Plug_dom"/>
</dbReference>
<dbReference type="InterPro" id="IPR037066">
    <property type="entry name" value="Plug_dom_sf"/>
</dbReference>
<name>A0A4Q0M6T2_9SPHI</name>
<keyword evidence="2 7" id="KW-0813">Transport</keyword>
<dbReference type="Proteomes" id="UP000290848">
    <property type="component" value="Unassembled WGS sequence"/>
</dbReference>
<evidence type="ECO:0000256" key="4">
    <source>
        <dbReference type="ARBA" id="ARBA00022692"/>
    </source>
</evidence>
<evidence type="ECO:0000256" key="1">
    <source>
        <dbReference type="ARBA" id="ARBA00004571"/>
    </source>
</evidence>
<evidence type="ECO:0000256" key="5">
    <source>
        <dbReference type="ARBA" id="ARBA00023136"/>
    </source>
</evidence>
<keyword evidence="4 7" id="KW-0812">Transmembrane</keyword>